<name>A0A0G4EXH0_VITBC</name>
<feature type="transmembrane region" description="Helical" evidence="1">
    <location>
        <begin position="120"/>
        <end position="142"/>
    </location>
</feature>
<gene>
    <name evidence="2" type="ORF">Vbra_13856</name>
</gene>
<proteinExistence type="predicted"/>
<sequence length="198" mass="22539">MSSSSYTAAPAFSHADEEPPTVRYFKACGRWGIHAAHAVVRPVAVRATYMEARSKRQAGQLNTRENEAVDDVDGWQPFITMGMALPCHYWFSQWLLKNFKPLTKKNPTEFAIPLIDKKQAAVILGLVVPLTFIYVSACGLWRRKLGDIFFVPKGMLASTSIGVMELREDYRKRAPRDYERLRRMCDPYYDPAAEADTE</sequence>
<protein>
    <submittedName>
        <fullName evidence="2">Uncharacterized protein</fullName>
    </submittedName>
</protein>
<keyword evidence="1" id="KW-0812">Transmembrane</keyword>
<reference evidence="2 3" key="1">
    <citation type="submission" date="2014-11" db="EMBL/GenBank/DDBJ databases">
        <authorList>
            <person name="Zhu J."/>
            <person name="Qi W."/>
            <person name="Song R."/>
        </authorList>
    </citation>
    <scope>NUCLEOTIDE SEQUENCE [LARGE SCALE GENOMIC DNA]</scope>
</reference>
<dbReference type="AlphaFoldDB" id="A0A0G4EXH0"/>
<keyword evidence="3" id="KW-1185">Reference proteome</keyword>
<dbReference type="InParanoid" id="A0A0G4EXH0"/>
<keyword evidence="1" id="KW-0472">Membrane</keyword>
<evidence type="ECO:0000313" key="2">
    <source>
        <dbReference type="EMBL" id="CEM03391.1"/>
    </source>
</evidence>
<dbReference type="EMBL" id="CDMY01000340">
    <property type="protein sequence ID" value="CEM03391.1"/>
    <property type="molecule type" value="Genomic_DNA"/>
</dbReference>
<evidence type="ECO:0000256" key="1">
    <source>
        <dbReference type="SAM" id="Phobius"/>
    </source>
</evidence>
<dbReference type="VEuPathDB" id="CryptoDB:Vbra_13856"/>
<dbReference type="Proteomes" id="UP000041254">
    <property type="component" value="Unassembled WGS sequence"/>
</dbReference>
<evidence type="ECO:0000313" key="3">
    <source>
        <dbReference type="Proteomes" id="UP000041254"/>
    </source>
</evidence>
<organism evidence="2 3">
    <name type="scientific">Vitrella brassicaformis (strain CCMP3155)</name>
    <dbReference type="NCBI Taxonomy" id="1169540"/>
    <lineage>
        <taxon>Eukaryota</taxon>
        <taxon>Sar</taxon>
        <taxon>Alveolata</taxon>
        <taxon>Colpodellida</taxon>
        <taxon>Vitrellaceae</taxon>
        <taxon>Vitrella</taxon>
    </lineage>
</organism>
<keyword evidence="1" id="KW-1133">Transmembrane helix</keyword>
<accession>A0A0G4EXH0</accession>